<feature type="region of interest" description="Disordered" evidence="1">
    <location>
        <begin position="1"/>
        <end position="155"/>
    </location>
</feature>
<dbReference type="InParanoid" id="A0A6P6EAV8"/>
<protein>
    <submittedName>
        <fullName evidence="3">Uncharacterized protein LOC111816422</fullName>
    </submittedName>
</protein>
<sequence>MAKLIKAYIRDMGSQNKGGNQQHTLDQQRVPPGPQSNYSGTTKRSGDRGTSAQSPSKFNRIVRLTTSGVRGAGSAEQADPPTSRAQPAATGSPPRSGEAAGGARGSAGEEEGTWRGYLGSGAGEENSLSRRCSPGDASRPSLPPAARSARRPPPRGVRARLALLGHTAARAGRAVSSSRAAPRRGTSRAERPAFRTHSRPVGGRENKRRLRKASRGKRPGTNASSATRAAPLPQRRRRPGPCCCCQLVERTLSMRAPRPHPGHFSSRVGFRS</sequence>
<evidence type="ECO:0000256" key="1">
    <source>
        <dbReference type="SAM" id="MobiDB-lite"/>
    </source>
</evidence>
<dbReference type="Proteomes" id="UP000515203">
    <property type="component" value="Unplaced"/>
</dbReference>
<feature type="compositionally biased region" description="Low complexity" evidence="1">
    <location>
        <begin position="137"/>
        <end position="147"/>
    </location>
</feature>
<evidence type="ECO:0000313" key="3">
    <source>
        <dbReference type="RefSeq" id="XP_023569485.1"/>
    </source>
</evidence>
<feature type="compositionally biased region" description="Basic residues" evidence="1">
    <location>
        <begin position="206"/>
        <end position="218"/>
    </location>
</feature>
<name>A0A6P6EAV8_OCTDE</name>
<gene>
    <name evidence="3" type="primary">LOC111816422</name>
</gene>
<evidence type="ECO:0000313" key="2">
    <source>
        <dbReference type="Proteomes" id="UP000515203"/>
    </source>
</evidence>
<dbReference type="AlphaFoldDB" id="A0A6P6EAV8"/>
<dbReference type="RefSeq" id="XP_023569485.1">
    <property type="nucleotide sequence ID" value="XM_023713717.1"/>
</dbReference>
<feature type="compositionally biased region" description="Low complexity" evidence="1">
    <location>
        <begin position="168"/>
        <end position="180"/>
    </location>
</feature>
<keyword evidence="2" id="KW-1185">Reference proteome</keyword>
<feature type="region of interest" description="Disordered" evidence="1">
    <location>
        <begin position="168"/>
        <end position="241"/>
    </location>
</feature>
<proteinExistence type="predicted"/>
<accession>A0A6P6EAV8</accession>
<organism evidence="2 3">
    <name type="scientific">Octodon degus</name>
    <name type="common">Degu</name>
    <name type="synonym">Sciurus degus</name>
    <dbReference type="NCBI Taxonomy" id="10160"/>
    <lineage>
        <taxon>Eukaryota</taxon>
        <taxon>Metazoa</taxon>
        <taxon>Chordata</taxon>
        <taxon>Craniata</taxon>
        <taxon>Vertebrata</taxon>
        <taxon>Euteleostomi</taxon>
        <taxon>Mammalia</taxon>
        <taxon>Eutheria</taxon>
        <taxon>Euarchontoglires</taxon>
        <taxon>Glires</taxon>
        <taxon>Rodentia</taxon>
        <taxon>Hystricomorpha</taxon>
        <taxon>Octodontidae</taxon>
        <taxon>Octodon</taxon>
    </lineage>
</organism>
<reference evidence="3" key="1">
    <citation type="submission" date="2025-08" db="UniProtKB">
        <authorList>
            <consortium name="RefSeq"/>
        </authorList>
    </citation>
    <scope>IDENTIFICATION</scope>
</reference>
<dbReference type="GeneID" id="111816422"/>
<feature type="compositionally biased region" description="Polar residues" evidence="1">
    <location>
        <begin position="13"/>
        <end position="27"/>
    </location>
</feature>
<feature type="compositionally biased region" description="Polar residues" evidence="1">
    <location>
        <begin position="35"/>
        <end position="57"/>
    </location>
</feature>